<keyword evidence="10 11" id="KW-0645">Protease</keyword>
<evidence type="ECO:0000256" key="6">
    <source>
        <dbReference type="ARBA" id="ARBA00023049"/>
    </source>
</evidence>
<sequence>MSILCIYLAILIVFVNSSKLEENEAQINFDHGVARYLYQGDIIMNRRVRRGVIKPGTNKWKLPMPYKFDQHFPKRSRLRVLEAMRFWSEKTCITFEENSNVYPHVNIFEGPGCWSFVGRQPTLRQQSLSLENSCTDHIFVIAHEIAHTLGFYHEHSRSDRDNYIDIDYANVNPNLTFAFNKELQNQIPNENYPYEYGSVMHYSVDQFATNTNRPVIYAKNRNFARSMGNRMRATFHDITRMNNLYNCHERCQNTVNRCMHGGYPAPSDCSQCICPDGFGGQYCETFETSSIGQRENPSCGGELYASHIPQTFYGAVRTRVHSNNILASPEHCFWHIKMKNIY</sequence>
<evidence type="ECO:0000313" key="13">
    <source>
        <dbReference type="EMBL" id="CAI5441388.1"/>
    </source>
</evidence>
<dbReference type="GO" id="GO:0004222">
    <property type="term" value="F:metalloendopeptidase activity"/>
    <property type="evidence" value="ECO:0007669"/>
    <property type="project" value="UniProtKB-UniRule"/>
</dbReference>
<name>A0A9P1IB34_9PELO</name>
<dbReference type="PROSITE" id="PS01186">
    <property type="entry name" value="EGF_2"/>
    <property type="match status" value="1"/>
</dbReference>
<keyword evidence="4 9" id="KW-0732">Signal</keyword>
<dbReference type="SMART" id="SM00235">
    <property type="entry name" value="ZnMc"/>
    <property type="match status" value="1"/>
</dbReference>
<dbReference type="Pfam" id="PF01400">
    <property type="entry name" value="Astacin"/>
    <property type="match status" value="1"/>
</dbReference>
<accession>A0A9P1IB34</accession>
<comment type="caution">
    <text evidence="13">The sequence shown here is derived from an EMBL/GenBank/DDBJ whole genome shotgun (WGS) entry which is preliminary data.</text>
</comment>
<evidence type="ECO:0000256" key="9">
    <source>
        <dbReference type="PIRNR" id="PIRNR036365"/>
    </source>
</evidence>
<dbReference type="CDD" id="cd04280">
    <property type="entry name" value="ZnMc_astacin_like"/>
    <property type="match status" value="1"/>
</dbReference>
<dbReference type="InterPro" id="IPR034035">
    <property type="entry name" value="Astacin-like_dom"/>
</dbReference>
<feature type="binding site" evidence="10">
    <location>
        <position position="147"/>
    </location>
    <ligand>
        <name>Zn(2+)</name>
        <dbReference type="ChEBI" id="CHEBI:29105"/>
        <note>catalytic</note>
    </ligand>
</feature>
<comment type="caution">
    <text evidence="10">Lacks conserved residue(s) required for the propagation of feature annotation.</text>
</comment>
<evidence type="ECO:0000256" key="5">
    <source>
        <dbReference type="ARBA" id="ARBA00022833"/>
    </source>
</evidence>
<evidence type="ECO:0000313" key="14">
    <source>
        <dbReference type="Proteomes" id="UP001152747"/>
    </source>
</evidence>
<keyword evidence="3 10" id="KW-0479">Metal-binding</keyword>
<keyword evidence="6 10" id="KW-0482">Metalloprotease</keyword>
<evidence type="ECO:0000256" key="10">
    <source>
        <dbReference type="PROSITE-ProRule" id="PRU01211"/>
    </source>
</evidence>
<evidence type="ECO:0000256" key="11">
    <source>
        <dbReference type="RuleBase" id="RU361183"/>
    </source>
</evidence>
<comment type="cofactor">
    <cofactor evidence="10 11">
        <name>Zn(2+)</name>
        <dbReference type="ChEBI" id="CHEBI:29105"/>
    </cofactor>
    <text evidence="10 11">Binds 1 zinc ion per subunit.</text>
</comment>
<feature type="active site" evidence="10">
    <location>
        <position position="144"/>
    </location>
</feature>
<reference evidence="13" key="1">
    <citation type="submission" date="2022-11" db="EMBL/GenBank/DDBJ databases">
        <authorList>
            <person name="Kikuchi T."/>
        </authorList>
    </citation>
    <scope>NUCLEOTIDE SEQUENCE</scope>
    <source>
        <strain evidence="13">PS1010</strain>
    </source>
</reference>
<dbReference type="GO" id="GO:0008270">
    <property type="term" value="F:zinc ion binding"/>
    <property type="evidence" value="ECO:0007669"/>
    <property type="project" value="UniProtKB-UniRule"/>
</dbReference>
<dbReference type="SUPFAM" id="SSF55486">
    <property type="entry name" value="Metalloproteases ('zincins'), catalytic domain"/>
    <property type="match status" value="1"/>
</dbReference>
<feature type="signal peptide" evidence="9 11">
    <location>
        <begin position="1"/>
        <end position="17"/>
    </location>
</feature>
<dbReference type="PANTHER" id="PTHR10127:SF862">
    <property type="entry name" value="ZINC METALLOPROTEINASE NAS-27"/>
    <property type="match status" value="1"/>
</dbReference>
<dbReference type="PRINTS" id="PR00480">
    <property type="entry name" value="ASTACIN"/>
</dbReference>
<dbReference type="InterPro" id="IPR000742">
    <property type="entry name" value="EGF"/>
</dbReference>
<proteinExistence type="predicted"/>
<keyword evidence="14" id="KW-1185">Reference proteome</keyword>
<keyword evidence="2 9" id="KW-0964">Secreted</keyword>
<dbReference type="PIRSF" id="PIRSF036365">
    <property type="entry name" value="Astacin_nematoda"/>
    <property type="match status" value="1"/>
</dbReference>
<evidence type="ECO:0000256" key="1">
    <source>
        <dbReference type="ARBA" id="ARBA00004613"/>
    </source>
</evidence>
<keyword evidence="5 10" id="KW-0862">Zinc</keyword>
<dbReference type="Gene3D" id="3.40.390.10">
    <property type="entry name" value="Collagenase (Catalytic Domain)"/>
    <property type="match status" value="1"/>
</dbReference>
<evidence type="ECO:0000256" key="7">
    <source>
        <dbReference type="ARBA" id="ARBA00023157"/>
    </source>
</evidence>
<organism evidence="13 14">
    <name type="scientific">Caenorhabditis angaria</name>
    <dbReference type="NCBI Taxonomy" id="860376"/>
    <lineage>
        <taxon>Eukaryota</taxon>
        <taxon>Metazoa</taxon>
        <taxon>Ecdysozoa</taxon>
        <taxon>Nematoda</taxon>
        <taxon>Chromadorea</taxon>
        <taxon>Rhabditida</taxon>
        <taxon>Rhabditina</taxon>
        <taxon>Rhabditomorpha</taxon>
        <taxon>Rhabditoidea</taxon>
        <taxon>Rhabditidae</taxon>
        <taxon>Peloderinae</taxon>
        <taxon>Caenorhabditis</taxon>
    </lineage>
</organism>
<dbReference type="InterPro" id="IPR006026">
    <property type="entry name" value="Peptidase_Metallo"/>
</dbReference>
<dbReference type="Proteomes" id="UP001152747">
    <property type="component" value="Unassembled WGS sequence"/>
</dbReference>
<feature type="chain" id="PRO_5040539426" description="Zinc metalloproteinase" evidence="9 11">
    <location>
        <begin position="18"/>
        <end position="342"/>
    </location>
</feature>
<feature type="binding site" evidence="10">
    <location>
        <position position="143"/>
    </location>
    <ligand>
        <name>Zn(2+)</name>
        <dbReference type="ChEBI" id="CHEBI:29105"/>
        <note>catalytic</note>
    </ligand>
</feature>
<evidence type="ECO:0000256" key="3">
    <source>
        <dbReference type="ARBA" id="ARBA00022723"/>
    </source>
</evidence>
<dbReference type="PANTHER" id="PTHR10127">
    <property type="entry name" value="DISCOIDIN, CUB, EGF, LAMININ , AND ZINC METALLOPROTEASE DOMAIN CONTAINING"/>
    <property type="match status" value="1"/>
</dbReference>
<keyword evidence="8" id="KW-0325">Glycoprotein</keyword>
<feature type="domain" description="Peptidase M12A" evidence="12">
    <location>
        <begin position="50"/>
        <end position="248"/>
    </location>
</feature>
<dbReference type="OrthoDB" id="5826793at2759"/>
<dbReference type="GO" id="GO:0018996">
    <property type="term" value="P:molting cycle, collagen and cuticulin-based cuticle"/>
    <property type="evidence" value="ECO:0007669"/>
    <property type="project" value="InterPro"/>
</dbReference>
<dbReference type="InterPro" id="IPR024079">
    <property type="entry name" value="MetalloPept_cat_dom_sf"/>
</dbReference>
<keyword evidence="7 10" id="KW-1015">Disulfide bond</keyword>
<dbReference type="EMBL" id="CANHGI010000002">
    <property type="protein sequence ID" value="CAI5441388.1"/>
    <property type="molecule type" value="Genomic_DNA"/>
</dbReference>
<feature type="binding site" evidence="10">
    <location>
        <position position="153"/>
    </location>
    <ligand>
        <name>Zn(2+)</name>
        <dbReference type="ChEBI" id="CHEBI:29105"/>
        <note>catalytic</note>
    </ligand>
</feature>
<dbReference type="AlphaFoldDB" id="A0A9P1IB34"/>
<dbReference type="GO" id="GO:0005576">
    <property type="term" value="C:extracellular region"/>
    <property type="evidence" value="ECO:0007669"/>
    <property type="project" value="UniProtKB-SubCell"/>
</dbReference>
<dbReference type="FunFam" id="3.40.390.10:FF:000062">
    <property type="entry name" value="Zinc metalloproteinase"/>
    <property type="match status" value="1"/>
</dbReference>
<comment type="subcellular location">
    <subcellularLocation>
        <location evidence="1 9">Secreted</location>
    </subcellularLocation>
</comment>
<evidence type="ECO:0000256" key="4">
    <source>
        <dbReference type="ARBA" id="ARBA00022729"/>
    </source>
</evidence>
<gene>
    <name evidence="13" type="ORF">CAMP_LOCUS4025</name>
</gene>
<dbReference type="InterPro" id="IPR001506">
    <property type="entry name" value="Peptidase_M12A"/>
</dbReference>
<dbReference type="PROSITE" id="PS51864">
    <property type="entry name" value="ASTACIN"/>
    <property type="match status" value="1"/>
</dbReference>
<dbReference type="PROSITE" id="PS00022">
    <property type="entry name" value="EGF_1"/>
    <property type="match status" value="1"/>
</dbReference>
<evidence type="ECO:0000256" key="2">
    <source>
        <dbReference type="ARBA" id="ARBA00022525"/>
    </source>
</evidence>
<feature type="disulfide bond" evidence="10">
    <location>
        <begin position="92"/>
        <end position="247"/>
    </location>
</feature>
<dbReference type="InterPro" id="IPR017050">
    <property type="entry name" value="Metallopeptidase_nem"/>
</dbReference>
<dbReference type="GO" id="GO:0006508">
    <property type="term" value="P:proteolysis"/>
    <property type="evidence" value="ECO:0007669"/>
    <property type="project" value="UniProtKB-KW"/>
</dbReference>
<protein>
    <recommendedName>
        <fullName evidence="9">Zinc metalloproteinase</fullName>
    </recommendedName>
</protein>
<keyword evidence="10 11" id="KW-0378">Hydrolase</keyword>
<evidence type="ECO:0000259" key="12">
    <source>
        <dbReference type="PROSITE" id="PS51864"/>
    </source>
</evidence>
<evidence type="ECO:0000256" key="8">
    <source>
        <dbReference type="ARBA" id="ARBA00023180"/>
    </source>
</evidence>